<feature type="compositionally biased region" description="Acidic residues" evidence="1">
    <location>
        <begin position="176"/>
        <end position="185"/>
    </location>
</feature>
<evidence type="ECO:0000313" key="3">
    <source>
        <dbReference type="Proteomes" id="UP000245207"/>
    </source>
</evidence>
<dbReference type="Proteomes" id="UP000245207">
    <property type="component" value="Unassembled WGS sequence"/>
</dbReference>
<dbReference type="EMBL" id="PKPP01003031">
    <property type="protein sequence ID" value="PWA71717.1"/>
    <property type="molecule type" value="Genomic_DNA"/>
</dbReference>
<gene>
    <name evidence="2" type="ORF">CTI12_AA277620</name>
</gene>
<feature type="region of interest" description="Disordered" evidence="1">
    <location>
        <begin position="175"/>
        <end position="207"/>
    </location>
</feature>
<feature type="compositionally biased region" description="Basic and acidic residues" evidence="1">
    <location>
        <begin position="197"/>
        <end position="207"/>
    </location>
</feature>
<keyword evidence="3" id="KW-1185">Reference proteome</keyword>
<proteinExistence type="predicted"/>
<protein>
    <submittedName>
        <fullName evidence="2">Uncharacterized protein</fullName>
    </submittedName>
</protein>
<sequence length="466" mass="53374">MASSSKGGALSLDIYYNGYFSLKPLTYHNADMLTTTVDVTPLTFSELKIFVQNNIGSVVTGLYYFSNGLKCIKSDDDLRLFVEKWQSTDEGIIALYVSHNNESLIEYSGDYVLVILNPATYYKDSDDESDVASLDHLSEGEEELRQVRIKERQILDEKKKTNELVVFDESKLLLENESDDNENEHEVDPLFSDLGDESQKDKPHVEPEVNLDEDMPISDEDEIVFDPNKRDYPIHDPNTHWKLKKPRLGELYADLDQVKDCLTFYSVANGYQLWNYTLMKECQDWTSDICPNIIKVLELHKKIQRKWSLNPSGWHQFENVLCMLFDDDDLVDVQLEQANTEDMNVDATAVKPDDAIKDTASHANEDTTAQVNEDTTAPVNEETSAQVNEETSAQVNEDTTPNVVPANEDEARLKRRYDDFWQGQYNAGYRPPRRTSQRLSMNNYNRKVIQDYAGQGVTSDEAFDVE</sequence>
<reference evidence="2 3" key="1">
    <citation type="journal article" date="2018" name="Mol. Plant">
        <title>The genome of Artemisia annua provides insight into the evolution of Asteraceae family and artemisinin biosynthesis.</title>
        <authorList>
            <person name="Shen Q."/>
            <person name="Zhang L."/>
            <person name="Liao Z."/>
            <person name="Wang S."/>
            <person name="Yan T."/>
            <person name="Shi P."/>
            <person name="Liu M."/>
            <person name="Fu X."/>
            <person name="Pan Q."/>
            <person name="Wang Y."/>
            <person name="Lv Z."/>
            <person name="Lu X."/>
            <person name="Zhang F."/>
            <person name="Jiang W."/>
            <person name="Ma Y."/>
            <person name="Chen M."/>
            <person name="Hao X."/>
            <person name="Li L."/>
            <person name="Tang Y."/>
            <person name="Lv G."/>
            <person name="Zhou Y."/>
            <person name="Sun X."/>
            <person name="Brodelius P.E."/>
            <person name="Rose J.K.C."/>
            <person name="Tang K."/>
        </authorList>
    </citation>
    <scope>NUCLEOTIDE SEQUENCE [LARGE SCALE GENOMIC DNA]</scope>
    <source>
        <strain evidence="3">cv. Huhao1</strain>
        <tissue evidence="2">Leaf</tissue>
    </source>
</reference>
<accession>A0A2U1NE13</accession>
<organism evidence="2 3">
    <name type="scientific">Artemisia annua</name>
    <name type="common">Sweet wormwood</name>
    <dbReference type="NCBI Taxonomy" id="35608"/>
    <lineage>
        <taxon>Eukaryota</taxon>
        <taxon>Viridiplantae</taxon>
        <taxon>Streptophyta</taxon>
        <taxon>Embryophyta</taxon>
        <taxon>Tracheophyta</taxon>
        <taxon>Spermatophyta</taxon>
        <taxon>Magnoliopsida</taxon>
        <taxon>eudicotyledons</taxon>
        <taxon>Gunneridae</taxon>
        <taxon>Pentapetalae</taxon>
        <taxon>asterids</taxon>
        <taxon>campanulids</taxon>
        <taxon>Asterales</taxon>
        <taxon>Asteraceae</taxon>
        <taxon>Asteroideae</taxon>
        <taxon>Anthemideae</taxon>
        <taxon>Artemisiinae</taxon>
        <taxon>Artemisia</taxon>
    </lineage>
</organism>
<dbReference type="AlphaFoldDB" id="A0A2U1NE13"/>
<evidence type="ECO:0000256" key="1">
    <source>
        <dbReference type="SAM" id="MobiDB-lite"/>
    </source>
</evidence>
<name>A0A2U1NE13_ARTAN</name>
<comment type="caution">
    <text evidence="2">The sequence shown here is derived from an EMBL/GenBank/DDBJ whole genome shotgun (WGS) entry which is preliminary data.</text>
</comment>
<dbReference type="OrthoDB" id="5595609at2759"/>
<evidence type="ECO:0000313" key="2">
    <source>
        <dbReference type="EMBL" id="PWA71717.1"/>
    </source>
</evidence>